<keyword evidence="2" id="KW-0963">Cytoplasm</keyword>
<proteinExistence type="predicted"/>
<evidence type="ECO:0000256" key="2">
    <source>
        <dbReference type="ARBA" id="ARBA00022490"/>
    </source>
</evidence>
<dbReference type="PRINTS" id="PR01911">
    <property type="entry name" value="PFDSPHPHTASE"/>
</dbReference>
<dbReference type="Pfam" id="PF03162">
    <property type="entry name" value="Y_phosphatase2"/>
    <property type="match status" value="1"/>
</dbReference>
<keyword evidence="3" id="KW-0378">Hydrolase</keyword>
<keyword evidence="6" id="KW-1185">Reference proteome</keyword>
<feature type="region of interest" description="Disordered" evidence="4">
    <location>
        <begin position="158"/>
        <end position="213"/>
    </location>
</feature>
<gene>
    <name evidence="5" type="ORF">AB1Y20_022589</name>
</gene>
<dbReference type="EMBL" id="JBGBPQ010000008">
    <property type="protein sequence ID" value="KAL1521034.1"/>
    <property type="molecule type" value="Genomic_DNA"/>
</dbReference>
<evidence type="ECO:0000313" key="5">
    <source>
        <dbReference type="EMBL" id="KAL1521034.1"/>
    </source>
</evidence>
<name>A0AB34JK21_PRYPA</name>
<organism evidence="5 6">
    <name type="scientific">Prymnesium parvum</name>
    <name type="common">Toxic golden alga</name>
    <dbReference type="NCBI Taxonomy" id="97485"/>
    <lineage>
        <taxon>Eukaryota</taxon>
        <taxon>Haptista</taxon>
        <taxon>Haptophyta</taxon>
        <taxon>Prymnesiophyceae</taxon>
        <taxon>Prymnesiales</taxon>
        <taxon>Prymnesiaceae</taxon>
        <taxon>Prymnesium</taxon>
    </lineage>
</organism>
<dbReference type="Proteomes" id="UP001515480">
    <property type="component" value="Unassembled WGS sequence"/>
</dbReference>
<dbReference type="AlphaFoldDB" id="A0AB34JK21"/>
<evidence type="ECO:0000313" key="6">
    <source>
        <dbReference type="Proteomes" id="UP001515480"/>
    </source>
</evidence>
<dbReference type="InterPro" id="IPR029021">
    <property type="entry name" value="Prot-tyrosine_phosphatase-like"/>
</dbReference>
<dbReference type="SUPFAM" id="SSF52799">
    <property type="entry name" value="(Phosphotyrosine protein) phosphatases II"/>
    <property type="match status" value="1"/>
</dbReference>
<protein>
    <recommendedName>
        <fullName evidence="7">Tyrosine-protein phosphatase</fullName>
    </recommendedName>
</protein>
<comment type="caution">
    <text evidence="5">The sequence shown here is derived from an EMBL/GenBank/DDBJ whole genome shotgun (WGS) entry which is preliminary data.</text>
</comment>
<dbReference type="GO" id="GO:0016791">
    <property type="term" value="F:phosphatase activity"/>
    <property type="evidence" value="ECO:0007669"/>
    <property type="project" value="InterPro"/>
</dbReference>
<accession>A0AB34JK21</accession>
<evidence type="ECO:0000256" key="4">
    <source>
        <dbReference type="SAM" id="MobiDB-lite"/>
    </source>
</evidence>
<sequence>MSLCPPINFALVAPGVYRSGFPTRHNLSFLRTLGLHTLLRLEDEEYPAELLEWIDAAGIRVDDCILTANKEPFVTTDPVELSAALSIMLDGSQHPVLIHSLRGQRRCGVLVACYRKLHRWSLAAAFEEYRRFAGTSSSLLDFQYIELFDPSMVESMFTTSSRESENADPPSADEWAGTPGSSFEKKARTPSHSFDKQRSALSNTQMEHDESIL</sequence>
<feature type="compositionally biased region" description="Basic and acidic residues" evidence="4">
    <location>
        <begin position="183"/>
        <end position="198"/>
    </location>
</feature>
<dbReference type="Gene3D" id="3.90.190.10">
    <property type="entry name" value="Protein tyrosine phosphatase superfamily"/>
    <property type="match status" value="1"/>
</dbReference>
<evidence type="ECO:0000256" key="3">
    <source>
        <dbReference type="ARBA" id="ARBA00022801"/>
    </source>
</evidence>
<dbReference type="FunFam" id="3.90.190.10:FF:000035">
    <property type="entry name" value="Tyrosine phosphatase, putative"/>
    <property type="match status" value="1"/>
</dbReference>
<reference evidence="5 6" key="1">
    <citation type="journal article" date="2024" name="Science">
        <title>Giant polyketide synthase enzymes in the biosynthesis of giant marine polyether toxins.</title>
        <authorList>
            <person name="Fallon T.R."/>
            <person name="Shende V.V."/>
            <person name="Wierzbicki I.H."/>
            <person name="Pendleton A.L."/>
            <person name="Watervoot N.F."/>
            <person name="Auber R.P."/>
            <person name="Gonzalez D.J."/>
            <person name="Wisecaver J.H."/>
            <person name="Moore B.S."/>
        </authorList>
    </citation>
    <scope>NUCLEOTIDE SEQUENCE [LARGE SCALE GENOMIC DNA]</scope>
    <source>
        <strain evidence="5 6">12B1</strain>
    </source>
</reference>
<evidence type="ECO:0008006" key="7">
    <source>
        <dbReference type="Google" id="ProtNLM"/>
    </source>
</evidence>
<dbReference type="InterPro" id="IPR004861">
    <property type="entry name" value="Siw14-like"/>
</dbReference>
<comment type="subcellular location">
    <subcellularLocation>
        <location evidence="1">Cytoplasm</location>
    </subcellularLocation>
</comment>
<dbReference type="InterPro" id="IPR020428">
    <property type="entry name" value="PFA-DSPs"/>
</dbReference>
<dbReference type="PANTHER" id="PTHR31126">
    <property type="entry name" value="TYROSINE-PROTEIN PHOSPHATASE"/>
    <property type="match status" value="1"/>
</dbReference>
<evidence type="ECO:0000256" key="1">
    <source>
        <dbReference type="ARBA" id="ARBA00004496"/>
    </source>
</evidence>
<dbReference type="PANTHER" id="PTHR31126:SF48">
    <property type="entry name" value="INOSITOL PHOSPHATASE SIW14"/>
    <property type="match status" value="1"/>
</dbReference>
<dbReference type="GO" id="GO:0005737">
    <property type="term" value="C:cytoplasm"/>
    <property type="evidence" value="ECO:0007669"/>
    <property type="project" value="UniProtKB-SubCell"/>
</dbReference>